<sequence length="160" mass="17505">MHLEFSPGISGCRGLGKSKHENSTITRKILALSATCAFSIVGCGPTWQWAFIEKTSRFQRTNESDMAPKPRGSGGSNVKTKSQPSKLFHWTPQMSAEARVTQSHGHGTSKVCGPTNSCRSRNYFLSFGLIVTFARCGSFMTCTGPTIKIFTKFMNLSNSI</sequence>
<keyword evidence="3" id="KW-1185">Reference proteome</keyword>
<evidence type="ECO:0000313" key="2">
    <source>
        <dbReference type="EMBL" id="KAK7391044.1"/>
    </source>
</evidence>
<reference evidence="2 3" key="1">
    <citation type="submission" date="2024-01" db="EMBL/GenBank/DDBJ databases">
        <title>The genomes of 5 underutilized Papilionoideae crops provide insights into root nodulation and disease resistanc.</title>
        <authorList>
            <person name="Jiang F."/>
        </authorList>
    </citation>
    <scope>NUCLEOTIDE SEQUENCE [LARGE SCALE GENOMIC DNA]</scope>
    <source>
        <strain evidence="2">DUOXIRENSHENG_FW03</strain>
        <tissue evidence="2">Leaves</tissue>
    </source>
</reference>
<dbReference type="AlphaFoldDB" id="A0AAN9XG67"/>
<proteinExistence type="predicted"/>
<evidence type="ECO:0000313" key="3">
    <source>
        <dbReference type="Proteomes" id="UP001386955"/>
    </source>
</evidence>
<dbReference type="EMBL" id="JAYMYS010000005">
    <property type="protein sequence ID" value="KAK7391044.1"/>
    <property type="molecule type" value="Genomic_DNA"/>
</dbReference>
<protein>
    <submittedName>
        <fullName evidence="2">Uncharacterized protein</fullName>
    </submittedName>
</protein>
<evidence type="ECO:0000256" key="1">
    <source>
        <dbReference type="SAM" id="MobiDB-lite"/>
    </source>
</evidence>
<organism evidence="2 3">
    <name type="scientific">Psophocarpus tetragonolobus</name>
    <name type="common">Winged bean</name>
    <name type="synonym">Dolichos tetragonolobus</name>
    <dbReference type="NCBI Taxonomy" id="3891"/>
    <lineage>
        <taxon>Eukaryota</taxon>
        <taxon>Viridiplantae</taxon>
        <taxon>Streptophyta</taxon>
        <taxon>Embryophyta</taxon>
        <taxon>Tracheophyta</taxon>
        <taxon>Spermatophyta</taxon>
        <taxon>Magnoliopsida</taxon>
        <taxon>eudicotyledons</taxon>
        <taxon>Gunneridae</taxon>
        <taxon>Pentapetalae</taxon>
        <taxon>rosids</taxon>
        <taxon>fabids</taxon>
        <taxon>Fabales</taxon>
        <taxon>Fabaceae</taxon>
        <taxon>Papilionoideae</taxon>
        <taxon>50 kb inversion clade</taxon>
        <taxon>NPAAA clade</taxon>
        <taxon>indigoferoid/millettioid clade</taxon>
        <taxon>Phaseoleae</taxon>
        <taxon>Psophocarpus</taxon>
    </lineage>
</organism>
<feature type="region of interest" description="Disordered" evidence="1">
    <location>
        <begin position="60"/>
        <end position="83"/>
    </location>
</feature>
<gene>
    <name evidence="2" type="ORF">VNO78_19350</name>
</gene>
<comment type="caution">
    <text evidence="2">The sequence shown here is derived from an EMBL/GenBank/DDBJ whole genome shotgun (WGS) entry which is preliminary data.</text>
</comment>
<dbReference type="Proteomes" id="UP001386955">
    <property type="component" value="Unassembled WGS sequence"/>
</dbReference>
<name>A0AAN9XG67_PSOTE</name>
<accession>A0AAN9XG67</accession>